<keyword evidence="7" id="KW-0865">Zymogen</keyword>
<dbReference type="Gene3D" id="3.40.50.200">
    <property type="entry name" value="Peptidase S8/S53 domain"/>
    <property type="match status" value="1"/>
</dbReference>
<evidence type="ECO:0000256" key="8">
    <source>
        <dbReference type="PROSITE-ProRule" id="PRU01032"/>
    </source>
</evidence>
<gene>
    <name evidence="12" type="ORF">PG994_002458</name>
</gene>
<dbReference type="InterPro" id="IPR050819">
    <property type="entry name" value="Tripeptidyl-peptidase_I"/>
</dbReference>
<feature type="region of interest" description="Disordered" evidence="9">
    <location>
        <begin position="556"/>
        <end position="611"/>
    </location>
</feature>
<reference evidence="12 13" key="1">
    <citation type="submission" date="2023-01" db="EMBL/GenBank/DDBJ databases">
        <title>Analysis of 21 Apiospora genomes using comparative genomics revels a genus with tremendous synthesis potential of carbohydrate active enzymes and secondary metabolites.</title>
        <authorList>
            <person name="Sorensen T."/>
        </authorList>
    </citation>
    <scope>NUCLEOTIDE SEQUENCE [LARGE SCALE GENOMIC DNA]</scope>
    <source>
        <strain evidence="12 13">CBS 135458</strain>
    </source>
</reference>
<sequence length="820" mass="88757">MKPSLLFLSALALFGAGVSLTPLPDYGPDVSAPGSSSATSRAIPDNHVQHERRTVEQGRRWVKLKRADTQATLPVRIGLKQHNLEKGHDLLMDISDPTSKNYGKHLTATEVADFFAPSNASVAAVKGWLVGAGIPASAIGQSINRQWIQFDVPVRQAEDLLAADYHIYEHEDSGVQTVACENPATADFFTTRYHVPKHILEHIDYITPGIKLMSLGETHEAKRDKNQKRSTYRSGQGIDRFILPVKMPDPAKFQVALNQTGSPNDGPSIPWNIPFPLDGDCDKYITPECIRRGEGLYRVPKGTKAHPDNKMGIFQGLGQKYTQHDLDTFFQGFTEMLINALCSGMIPNGTHPELRSINGGLGVTTDPKLAGSEANLDFQMAYGLIWPQQTVLYSIDDEYYQESQAGADSPYKGFFNNLWNAIDGSYCSSSAFGETGNCDRAECMDPSYPNNHINSSQGGYQGPLMCGTDARTNVITISYSGGEADLPYSYQRRQCAEILKLALQGTTVVAGSGDDGVASFRNDPSPDGCLGSRHDVFHPQFLSTCPYVLSVGSTLLPPGRKPDDDNGGRSSSSPSYGQRKNTTNEDNRGRNPETPTVRFPSGGGFSNIYPRPPWQDRHVEGYFAQVKLPFAGYDGGRPREGFFIGNPTNTMAFNDENGGGNDGSSSSSFKNVSATGDITDRGRYNRCGRGYPDVAANGDNFVMSHRGELVRIGGTSAACPLFGSLLNLINEERLAAGKRGPVGFVQPVLYAHPEVFRDVVTGGNRGCGAGVVVDELGSGPQQQQGSKTPVAFPAAVGWDPVSGLGTPDFPKMLELFMSLP</sequence>
<keyword evidence="3 8" id="KW-0479">Metal-binding</keyword>
<protein>
    <submittedName>
        <fullName evidence="12">Tripeptidyl-peptidase sed1</fullName>
    </submittedName>
</protein>
<evidence type="ECO:0000256" key="7">
    <source>
        <dbReference type="ARBA" id="ARBA00023145"/>
    </source>
</evidence>
<evidence type="ECO:0000256" key="9">
    <source>
        <dbReference type="SAM" id="MobiDB-lite"/>
    </source>
</evidence>
<dbReference type="CDD" id="cd04056">
    <property type="entry name" value="Peptidases_S53"/>
    <property type="match status" value="1"/>
</dbReference>
<dbReference type="Pfam" id="PF09286">
    <property type="entry name" value="Pro-kuma_activ"/>
    <property type="match status" value="1"/>
</dbReference>
<feature type="binding site" evidence="8">
    <location>
        <position position="797"/>
    </location>
    <ligand>
        <name>Ca(2+)</name>
        <dbReference type="ChEBI" id="CHEBI:29108"/>
    </ligand>
</feature>
<evidence type="ECO:0000256" key="3">
    <source>
        <dbReference type="ARBA" id="ARBA00022723"/>
    </source>
</evidence>
<dbReference type="SUPFAM" id="SSF54897">
    <property type="entry name" value="Protease propeptides/inhibitors"/>
    <property type="match status" value="1"/>
</dbReference>
<dbReference type="InterPro" id="IPR030400">
    <property type="entry name" value="Sedolisin_dom"/>
</dbReference>
<feature type="binding site" evidence="8">
    <location>
        <position position="758"/>
    </location>
    <ligand>
        <name>Ca(2+)</name>
        <dbReference type="ChEBI" id="CHEBI:29108"/>
    </ligand>
</feature>
<comment type="subcellular location">
    <subcellularLocation>
        <location evidence="1">Secreted</location>
        <location evidence="1">Extracellular space</location>
    </subcellularLocation>
</comment>
<evidence type="ECO:0000259" key="11">
    <source>
        <dbReference type="PROSITE" id="PS51695"/>
    </source>
</evidence>
<dbReference type="EMBL" id="JAQQWL010000002">
    <property type="protein sequence ID" value="KAK8087484.1"/>
    <property type="molecule type" value="Genomic_DNA"/>
</dbReference>
<organism evidence="12 13">
    <name type="scientific">Apiospora phragmitis</name>
    <dbReference type="NCBI Taxonomy" id="2905665"/>
    <lineage>
        <taxon>Eukaryota</taxon>
        <taxon>Fungi</taxon>
        <taxon>Dikarya</taxon>
        <taxon>Ascomycota</taxon>
        <taxon>Pezizomycotina</taxon>
        <taxon>Sordariomycetes</taxon>
        <taxon>Xylariomycetidae</taxon>
        <taxon>Amphisphaeriales</taxon>
        <taxon>Apiosporaceae</taxon>
        <taxon>Apiospora</taxon>
    </lineage>
</organism>
<dbReference type="SMART" id="SM00944">
    <property type="entry name" value="Pro-kuma_activ"/>
    <property type="match status" value="1"/>
</dbReference>
<dbReference type="InterPro" id="IPR036852">
    <property type="entry name" value="Peptidase_S8/S53_dom_sf"/>
</dbReference>
<feature type="active site" description="Charge relay system" evidence="8">
    <location>
        <position position="377"/>
    </location>
</feature>
<feature type="domain" description="Peptidase S53" evidence="11">
    <location>
        <begin position="284"/>
        <end position="819"/>
    </location>
</feature>
<keyword evidence="5 8" id="KW-0720">Serine protease</keyword>
<dbReference type="PANTHER" id="PTHR14218:SF19">
    <property type="entry name" value="SERINE PROTEASE AORO, PUTATIVE (AFU_ORTHOLOGUE AFUA_6G10250)-RELATED"/>
    <property type="match status" value="1"/>
</dbReference>
<evidence type="ECO:0000256" key="6">
    <source>
        <dbReference type="ARBA" id="ARBA00022837"/>
    </source>
</evidence>
<dbReference type="PANTHER" id="PTHR14218">
    <property type="entry name" value="PROTEASE S8 TRIPEPTIDYL PEPTIDASE I CLN2"/>
    <property type="match status" value="1"/>
</dbReference>
<accession>A0ABR1WWJ1</accession>
<comment type="caution">
    <text evidence="12">The sequence shown here is derived from an EMBL/GenBank/DDBJ whole genome shotgun (WGS) entry which is preliminary data.</text>
</comment>
<feature type="binding site" evidence="8">
    <location>
        <position position="799"/>
    </location>
    <ligand>
        <name>Ca(2+)</name>
        <dbReference type="ChEBI" id="CHEBI:29108"/>
    </ligand>
</feature>
<evidence type="ECO:0000313" key="13">
    <source>
        <dbReference type="Proteomes" id="UP001480595"/>
    </source>
</evidence>
<comment type="cofactor">
    <cofactor evidence="8">
        <name>Ca(2+)</name>
        <dbReference type="ChEBI" id="CHEBI:29108"/>
    </cofactor>
    <text evidence="8">Binds 1 Ca(2+) ion per subunit.</text>
</comment>
<evidence type="ECO:0000256" key="4">
    <source>
        <dbReference type="ARBA" id="ARBA00022801"/>
    </source>
</evidence>
<proteinExistence type="predicted"/>
<keyword evidence="2 8" id="KW-0645">Protease</keyword>
<feature type="binding site" evidence="8">
    <location>
        <position position="759"/>
    </location>
    <ligand>
        <name>Ca(2+)</name>
        <dbReference type="ChEBI" id="CHEBI:29108"/>
    </ligand>
</feature>
<dbReference type="Proteomes" id="UP001480595">
    <property type="component" value="Unassembled WGS sequence"/>
</dbReference>
<feature type="compositionally biased region" description="Basic and acidic residues" evidence="9">
    <location>
        <begin position="582"/>
        <end position="591"/>
    </location>
</feature>
<keyword evidence="4 8" id="KW-0378">Hydrolase</keyword>
<evidence type="ECO:0000256" key="1">
    <source>
        <dbReference type="ARBA" id="ARBA00004239"/>
    </source>
</evidence>
<dbReference type="SUPFAM" id="SSF52743">
    <property type="entry name" value="Subtilisin-like"/>
    <property type="match status" value="1"/>
</dbReference>
<evidence type="ECO:0000256" key="10">
    <source>
        <dbReference type="SAM" id="SignalP"/>
    </source>
</evidence>
<name>A0ABR1WWJ1_9PEZI</name>
<keyword evidence="13" id="KW-1185">Reference proteome</keyword>
<feature type="active site" description="Charge relay system" evidence="8">
    <location>
        <position position="373"/>
    </location>
</feature>
<feature type="compositionally biased region" description="Polar residues" evidence="9">
    <location>
        <begin position="568"/>
        <end position="581"/>
    </location>
</feature>
<dbReference type="PROSITE" id="PS51695">
    <property type="entry name" value="SEDOLISIN"/>
    <property type="match status" value="1"/>
</dbReference>
<keyword evidence="10" id="KW-0732">Signal</keyword>
<evidence type="ECO:0000256" key="5">
    <source>
        <dbReference type="ARBA" id="ARBA00022825"/>
    </source>
</evidence>
<dbReference type="InterPro" id="IPR015366">
    <property type="entry name" value="S53_propep"/>
</dbReference>
<feature type="active site" description="Charge relay system" evidence="8">
    <location>
        <position position="716"/>
    </location>
</feature>
<feature type="chain" id="PRO_5045279918" evidence="10">
    <location>
        <begin position="21"/>
        <end position="820"/>
    </location>
</feature>
<feature type="signal peptide" evidence="10">
    <location>
        <begin position="1"/>
        <end position="20"/>
    </location>
</feature>
<dbReference type="CDD" id="cd11377">
    <property type="entry name" value="Pro-peptidase_S53"/>
    <property type="match status" value="1"/>
</dbReference>
<keyword evidence="6 8" id="KW-0106">Calcium</keyword>
<dbReference type="GeneID" id="92086930"/>
<dbReference type="RefSeq" id="XP_066722008.1">
    <property type="nucleotide sequence ID" value="XM_066853867.1"/>
</dbReference>
<feature type="region of interest" description="Disordered" evidence="9">
    <location>
        <begin position="29"/>
        <end position="53"/>
    </location>
</feature>
<evidence type="ECO:0000256" key="2">
    <source>
        <dbReference type="ARBA" id="ARBA00022670"/>
    </source>
</evidence>
<evidence type="ECO:0000313" key="12">
    <source>
        <dbReference type="EMBL" id="KAK8087484.1"/>
    </source>
</evidence>